<evidence type="ECO:0000256" key="2">
    <source>
        <dbReference type="SAM" id="MobiDB-lite"/>
    </source>
</evidence>
<protein>
    <recommendedName>
        <fullName evidence="3">CCHC-type domain-containing protein</fullName>
    </recommendedName>
</protein>
<dbReference type="Pfam" id="PF03732">
    <property type="entry name" value="Retrotrans_gag"/>
    <property type="match status" value="1"/>
</dbReference>
<dbReference type="InterPro" id="IPR036875">
    <property type="entry name" value="Znf_CCHC_sf"/>
</dbReference>
<feature type="compositionally biased region" description="Low complexity" evidence="2">
    <location>
        <begin position="467"/>
        <end position="478"/>
    </location>
</feature>
<sequence length="557" mass="63066">MSNTTQNTGNPMDYMKLIGKLPIYHGKKNADVASEWLTTIKMYIAFFPDNYNQFLFITAVSSSLKDRASTWWYNNGKEIKTWAKFEAEFTDKFIKANEDEAWNKLRNIKQGEDVDMDKLFTNAGRKHCYRSRKELKTYGEVTEEAVDLENILLKYSKKNINTYNTDKKVSFNIIDNDSSPANTGNKFFGVTDDKISVTSTLDSLAEIVKGMNQLNINLVQQQQQDGYGSSSNGSNNRQPYSRPPFTERRLVCWNCNKEGHPSRMCPETSQGTTESATGKNQGSNKIGKNVAEGSNNNKQTYPGGANEEQYTYSQPVVQGPTPQQQQSYMPVPMQKDVQPAVKKPRKKRQSKVREVVEISIERTWDKLRRTQVTMSVAEYLAMNKKTSRDVKEGLLYIHRRKPSTRKIAQTYPNRSSAVSNPVVINALRSGGLLDEVVYANSINTNNTSMGNMQNDSDSSEDEDEDSNSSSNYTSSSEITDSEYDDELDIDDDDDDSVQANYPYNRARMRSAQPVRVFISINNQLVEAVLDSDAAVSVCSIKLVKRLNLEIDHDEKIQ</sequence>
<feature type="compositionally biased region" description="Acidic residues" evidence="2">
    <location>
        <begin position="457"/>
        <end position="466"/>
    </location>
</feature>
<feature type="compositionally biased region" description="Polar residues" evidence="2">
    <location>
        <begin position="267"/>
        <end position="300"/>
    </location>
</feature>
<comment type="caution">
    <text evidence="4">The sequence shown here is derived from an EMBL/GenBank/DDBJ whole genome shotgun (WGS) entry which is preliminary data.</text>
</comment>
<dbReference type="InterPro" id="IPR001878">
    <property type="entry name" value="Znf_CCHC"/>
</dbReference>
<feature type="compositionally biased region" description="Low complexity" evidence="2">
    <location>
        <begin position="223"/>
        <end position="238"/>
    </location>
</feature>
<feature type="domain" description="CCHC-type" evidence="3">
    <location>
        <begin position="252"/>
        <end position="267"/>
    </location>
</feature>
<dbReference type="SUPFAM" id="SSF57756">
    <property type="entry name" value="Retrovirus zinc finger-like domains"/>
    <property type="match status" value="1"/>
</dbReference>
<keyword evidence="1" id="KW-0862">Zinc</keyword>
<feature type="compositionally biased region" description="Acidic residues" evidence="2">
    <location>
        <begin position="479"/>
        <end position="496"/>
    </location>
</feature>
<dbReference type="InterPro" id="IPR005162">
    <property type="entry name" value="Retrotrans_gag_dom"/>
</dbReference>
<dbReference type="EMBL" id="BAABUK010000015">
    <property type="protein sequence ID" value="GAA5813154.1"/>
    <property type="molecule type" value="Genomic_DNA"/>
</dbReference>
<evidence type="ECO:0000259" key="3">
    <source>
        <dbReference type="PROSITE" id="PS50158"/>
    </source>
</evidence>
<evidence type="ECO:0000256" key="1">
    <source>
        <dbReference type="PROSITE-ProRule" id="PRU00047"/>
    </source>
</evidence>
<dbReference type="PROSITE" id="PS50158">
    <property type="entry name" value="ZF_CCHC"/>
    <property type="match status" value="1"/>
</dbReference>
<gene>
    <name evidence="4" type="ORF">MFLAVUS_006626</name>
</gene>
<feature type="region of interest" description="Disordered" evidence="2">
    <location>
        <begin position="259"/>
        <end position="307"/>
    </location>
</feature>
<keyword evidence="1" id="KW-0479">Metal-binding</keyword>
<dbReference type="SMART" id="SM00343">
    <property type="entry name" value="ZnF_C2HC"/>
    <property type="match status" value="1"/>
</dbReference>
<feature type="region of interest" description="Disordered" evidence="2">
    <location>
        <begin position="223"/>
        <end position="244"/>
    </location>
</feature>
<dbReference type="Proteomes" id="UP001473302">
    <property type="component" value="Unassembled WGS sequence"/>
</dbReference>
<dbReference type="Pfam" id="PF00098">
    <property type="entry name" value="zf-CCHC"/>
    <property type="match status" value="1"/>
</dbReference>
<evidence type="ECO:0000313" key="4">
    <source>
        <dbReference type="EMBL" id="GAA5813154.1"/>
    </source>
</evidence>
<feature type="region of interest" description="Disordered" evidence="2">
    <location>
        <begin position="443"/>
        <end position="499"/>
    </location>
</feature>
<proteinExistence type="predicted"/>
<name>A0ABP9Z216_9FUNG</name>
<reference evidence="4 5" key="1">
    <citation type="submission" date="2024-04" db="EMBL/GenBank/DDBJ databases">
        <title>genome sequences of Mucor flavus KT1a and Helicostylum pulchrum KT1b strains isolated from the surface of a dry-aged beef.</title>
        <authorList>
            <person name="Toyotome T."/>
            <person name="Hosono M."/>
            <person name="Torimaru M."/>
            <person name="Fukuda K."/>
            <person name="Mikami N."/>
        </authorList>
    </citation>
    <scope>NUCLEOTIDE SEQUENCE [LARGE SCALE GENOMIC DNA]</scope>
    <source>
        <strain evidence="4 5">KT1a</strain>
    </source>
</reference>
<keyword evidence="1" id="KW-0863">Zinc-finger</keyword>
<evidence type="ECO:0000313" key="5">
    <source>
        <dbReference type="Proteomes" id="UP001473302"/>
    </source>
</evidence>
<keyword evidence="5" id="KW-1185">Reference proteome</keyword>
<feature type="compositionally biased region" description="Polar residues" evidence="2">
    <location>
        <begin position="443"/>
        <end position="453"/>
    </location>
</feature>
<organism evidence="4 5">
    <name type="scientific">Mucor flavus</name>
    <dbReference type="NCBI Taxonomy" id="439312"/>
    <lineage>
        <taxon>Eukaryota</taxon>
        <taxon>Fungi</taxon>
        <taxon>Fungi incertae sedis</taxon>
        <taxon>Mucoromycota</taxon>
        <taxon>Mucoromycotina</taxon>
        <taxon>Mucoromycetes</taxon>
        <taxon>Mucorales</taxon>
        <taxon>Mucorineae</taxon>
        <taxon>Mucoraceae</taxon>
        <taxon>Mucor</taxon>
    </lineage>
</organism>
<accession>A0ABP9Z216</accession>